<dbReference type="AlphaFoldDB" id="A0A445C8M4"/>
<dbReference type="PANTHER" id="PTHR37394">
    <property type="entry name" value="PROTEIN PARTING DANCERS"/>
    <property type="match status" value="1"/>
</dbReference>
<dbReference type="Pfam" id="PF14520">
    <property type="entry name" value="HHH_5"/>
    <property type="match status" value="2"/>
</dbReference>
<dbReference type="STRING" id="3818.A0A445C8M4"/>
<protein>
    <recommendedName>
        <fullName evidence="4">Protein PARTING DANCERS</fullName>
    </recommendedName>
</protein>
<accession>A0A445C8M4</accession>
<evidence type="ECO:0000313" key="3">
    <source>
        <dbReference type="Proteomes" id="UP000289738"/>
    </source>
</evidence>
<gene>
    <name evidence="2" type="ORF">Ahy_A07g033211</name>
</gene>
<dbReference type="SUPFAM" id="SSF47781">
    <property type="entry name" value="RuvA domain 2-like"/>
    <property type="match status" value="2"/>
</dbReference>
<keyword evidence="1" id="KW-0732">Signal</keyword>
<dbReference type="Gene3D" id="1.10.150.20">
    <property type="entry name" value="5' to 3' exonuclease, C-terminal subdomain"/>
    <property type="match status" value="2"/>
</dbReference>
<dbReference type="InterPro" id="IPR010994">
    <property type="entry name" value="RuvA_2-like"/>
</dbReference>
<keyword evidence="3" id="KW-1185">Reference proteome</keyword>
<dbReference type="EMBL" id="SDMP01000007">
    <property type="protein sequence ID" value="RYR47259.1"/>
    <property type="molecule type" value="Genomic_DNA"/>
</dbReference>
<dbReference type="InterPro" id="IPR039172">
    <property type="entry name" value="PTD"/>
</dbReference>
<reference evidence="2 3" key="1">
    <citation type="submission" date="2019-01" db="EMBL/GenBank/DDBJ databases">
        <title>Sequencing of cultivated peanut Arachis hypogaea provides insights into genome evolution and oil improvement.</title>
        <authorList>
            <person name="Chen X."/>
        </authorList>
    </citation>
    <scope>NUCLEOTIDE SEQUENCE [LARGE SCALE GENOMIC DNA]</scope>
    <source>
        <strain evidence="3">cv. Fuhuasheng</strain>
        <tissue evidence="2">Leaves</tissue>
    </source>
</reference>
<evidence type="ECO:0000256" key="1">
    <source>
        <dbReference type="SAM" id="SignalP"/>
    </source>
</evidence>
<dbReference type="PANTHER" id="PTHR37394:SF1">
    <property type="entry name" value="PROTEIN PARTING DANCERS"/>
    <property type="match status" value="1"/>
</dbReference>
<comment type="caution">
    <text evidence="2">The sequence shown here is derived from an EMBL/GenBank/DDBJ whole genome shotgun (WGS) entry which is preliminary data.</text>
</comment>
<organism evidence="2 3">
    <name type="scientific">Arachis hypogaea</name>
    <name type="common">Peanut</name>
    <dbReference type="NCBI Taxonomy" id="3818"/>
    <lineage>
        <taxon>Eukaryota</taxon>
        <taxon>Viridiplantae</taxon>
        <taxon>Streptophyta</taxon>
        <taxon>Embryophyta</taxon>
        <taxon>Tracheophyta</taxon>
        <taxon>Spermatophyta</taxon>
        <taxon>Magnoliopsida</taxon>
        <taxon>eudicotyledons</taxon>
        <taxon>Gunneridae</taxon>
        <taxon>Pentapetalae</taxon>
        <taxon>rosids</taxon>
        <taxon>fabids</taxon>
        <taxon>Fabales</taxon>
        <taxon>Fabaceae</taxon>
        <taxon>Papilionoideae</taxon>
        <taxon>50 kb inversion clade</taxon>
        <taxon>dalbergioids sensu lato</taxon>
        <taxon>Dalbergieae</taxon>
        <taxon>Pterocarpus clade</taxon>
        <taxon>Arachis</taxon>
    </lineage>
</organism>
<feature type="signal peptide" evidence="1">
    <location>
        <begin position="1"/>
        <end position="16"/>
    </location>
</feature>
<dbReference type="GO" id="GO:0000712">
    <property type="term" value="P:resolution of meiotic recombination intermediates"/>
    <property type="evidence" value="ECO:0007669"/>
    <property type="project" value="InterPro"/>
</dbReference>
<evidence type="ECO:0000313" key="2">
    <source>
        <dbReference type="EMBL" id="RYR47259.1"/>
    </source>
</evidence>
<feature type="chain" id="PRO_5019139467" description="Protein PARTING DANCERS" evidence="1">
    <location>
        <begin position="17"/>
        <end position="556"/>
    </location>
</feature>
<proteinExistence type="predicted"/>
<name>A0A445C8M4_ARAHY</name>
<sequence length="556" mass="62531">MKWFFTFAAFATVGEGAVAALFCGESQFFSTLFSFFRQRTNFEFEIRLANRFFFLLISDAQFSVLMDMHLSDSSTSAPSHATLSGNCIQHFIMRLQLWIAAGPGGVCLMRNAWKGEHPSVINFISSFLSANSFRLNFVPIAPDFIFNCGGLSVAFVFVTNWDCNNVSLIFSRVQKLRTQFARFYVIITLPAKQQIDSFIQSYFKFEMVIGKPTFVPVQDIEMGFEKMVKIAHSSGVYKQQKIGEKLKAERKQLVQGMNFYLKVVTSIPGVDNHDANALSQAIGSVQAIAKASKDQILENTDLSAEKAEMISSFLRNCIQHFIMRLQLWIAAGPGGVCLMRNAWKGEHPSVINFISSFLSANSFRLNFVPIAPDFIFNCGGLSVAFVFVTNWDCNNVSLIFSRVQKLRTQFARFYVIITLPAKQQIDSFIQSYFKFEMVIGKPTFVPVQDIEMGFEKMVKIAHSSGVYKQQKIGEKLKAERKQLVQGMNFYLKVVTSIPGVDNHDANALSQAIGSVQAIAKASKDQILENTDLSAEKAEMISRFLRDPKFYSSPKIT</sequence>
<evidence type="ECO:0008006" key="4">
    <source>
        <dbReference type="Google" id="ProtNLM"/>
    </source>
</evidence>
<dbReference type="Proteomes" id="UP000289738">
    <property type="component" value="Chromosome A07"/>
</dbReference>